<gene>
    <name evidence="2" type="primary">Dwil\GK27555</name>
    <name evidence="2" type="ORF">Dwil_GK27555</name>
</gene>
<feature type="compositionally biased region" description="Basic and acidic residues" evidence="1">
    <location>
        <begin position="17"/>
        <end position="31"/>
    </location>
</feature>
<reference evidence="2 3" key="1">
    <citation type="journal article" date="2007" name="Nature">
        <title>Evolution of genes and genomes on the Drosophila phylogeny.</title>
        <authorList>
            <consortium name="Drosophila 12 Genomes Consortium"/>
            <person name="Clark A.G."/>
            <person name="Eisen M.B."/>
            <person name="Smith D.R."/>
            <person name="Bergman C.M."/>
            <person name="Oliver B."/>
            <person name="Markow T.A."/>
            <person name="Kaufman T.C."/>
            <person name="Kellis M."/>
            <person name="Gelbart W."/>
            <person name="Iyer V.N."/>
            <person name="Pollard D.A."/>
            <person name="Sackton T.B."/>
            <person name="Larracuente A.M."/>
            <person name="Singh N.D."/>
            <person name="Abad J.P."/>
            <person name="Abt D.N."/>
            <person name="Adryan B."/>
            <person name="Aguade M."/>
            <person name="Akashi H."/>
            <person name="Anderson W.W."/>
            <person name="Aquadro C.F."/>
            <person name="Ardell D.H."/>
            <person name="Arguello R."/>
            <person name="Artieri C.G."/>
            <person name="Barbash D.A."/>
            <person name="Barker D."/>
            <person name="Barsanti P."/>
            <person name="Batterham P."/>
            <person name="Batzoglou S."/>
            <person name="Begun D."/>
            <person name="Bhutkar A."/>
            <person name="Blanco E."/>
            <person name="Bosak S.A."/>
            <person name="Bradley R.K."/>
            <person name="Brand A.D."/>
            <person name="Brent M.R."/>
            <person name="Brooks A.N."/>
            <person name="Brown R.H."/>
            <person name="Butlin R.K."/>
            <person name="Caggese C."/>
            <person name="Calvi B.R."/>
            <person name="Bernardo de Carvalho A."/>
            <person name="Caspi A."/>
            <person name="Castrezana S."/>
            <person name="Celniker S.E."/>
            <person name="Chang J.L."/>
            <person name="Chapple C."/>
            <person name="Chatterji S."/>
            <person name="Chinwalla A."/>
            <person name="Civetta A."/>
            <person name="Clifton S.W."/>
            <person name="Comeron J.M."/>
            <person name="Costello J.C."/>
            <person name="Coyne J.A."/>
            <person name="Daub J."/>
            <person name="David R.G."/>
            <person name="Delcher A.L."/>
            <person name="Delehaunty K."/>
            <person name="Do C.B."/>
            <person name="Ebling H."/>
            <person name="Edwards K."/>
            <person name="Eickbush T."/>
            <person name="Evans J.D."/>
            <person name="Filipski A."/>
            <person name="Findeiss S."/>
            <person name="Freyhult E."/>
            <person name="Fulton L."/>
            <person name="Fulton R."/>
            <person name="Garcia A.C."/>
            <person name="Gardiner A."/>
            <person name="Garfield D.A."/>
            <person name="Garvin B.E."/>
            <person name="Gibson G."/>
            <person name="Gilbert D."/>
            <person name="Gnerre S."/>
            <person name="Godfrey J."/>
            <person name="Good R."/>
            <person name="Gotea V."/>
            <person name="Gravely B."/>
            <person name="Greenberg A.J."/>
            <person name="Griffiths-Jones S."/>
            <person name="Gross S."/>
            <person name="Guigo R."/>
            <person name="Gustafson E.A."/>
            <person name="Haerty W."/>
            <person name="Hahn M.W."/>
            <person name="Halligan D.L."/>
            <person name="Halpern A.L."/>
            <person name="Halter G.M."/>
            <person name="Han M.V."/>
            <person name="Heger A."/>
            <person name="Hillier L."/>
            <person name="Hinrichs A.S."/>
            <person name="Holmes I."/>
            <person name="Hoskins R.A."/>
            <person name="Hubisz M.J."/>
            <person name="Hultmark D."/>
            <person name="Huntley M.A."/>
            <person name="Jaffe D.B."/>
            <person name="Jagadeeshan S."/>
            <person name="Jeck W.R."/>
            <person name="Johnson J."/>
            <person name="Jones C.D."/>
            <person name="Jordan W.C."/>
            <person name="Karpen G.H."/>
            <person name="Kataoka E."/>
            <person name="Keightley P.D."/>
            <person name="Kheradpour P."/>
            <person name="Kirkness E.F."/>
            <person name="Koerich L.B."/>
            <person name="Kristiansen K."/>
            <person name="Kudrna D."/>
            <person name="Kulathinal R.J."/>
            <person name="Kumar S."/>
            <person name="Kwok R."/>
            <person name="Lander E."/>
            <person name="Langley C.H."/>
            <person name="Lapoint R."/>
            <person name="Lazzaro B.P."/>
            <person name="Lee S.J."/>
            <person name="Levesque L."/>
            <person name="Li R."/>
            <person name="Lin C.F."/>
            <person name="Lin M.F."/>
            <person name="Lindblad-Toh K."/>
            <person name="Llopart A."/>
            <person name="Long M."/>
            <person name="Low L."/>
            <person name="Lozovsky E."/>
            <person name="Lu J."/>
            <person name="Luo M."/>
            <person name="Machado C.A."/>
            <person name="Makalowski W."/>
            <person name="Marzo M."/>
            <person name="Matsuda M."/>
            <person name="Matzkin L."/>
            <person name="McAllister B."/>
            <person name="McBride C.S."/>
            <person name="McKernan B."/>
            <person name="McKernan K."/>
            <person name="Mendez-Lago M."/>
            <person name="Minx P."/>
            <person name="Mollenhauer M.U."/>
            <person name="Montooth K."/>
            <person name="Mount S.M."/>
            <person name="Mu X."/>
            <person name="Myers E."/>
            <person name="Negre B."/>
            <person name="Newfeld S."/>
            <person name="Nielsen R."/>
            <person name="Noor M.A."/>
            <person name="O'Grady P."/>
            <person name="Pachter L."/>
            <person name="Papaceit M."/>
            <person name="Parisi M.J."/>
            <person name="Parisi M."/>
            <person name="Parts L."/>
            <person name="Pedersen J.S."/>
            <person name="Pesole G."/>
            <person name="Phillippy A.M."/>
            <person name="Ponting C.P."/>
            <person name="Pop M."/>
            <person name="Porcelli D."/>
            <person name="Powell J.R."/>
            <person name="Prohaska S."/>
            <person name="Pruitt K."/>
            <person name="Puig M."/>
            <person name="Quesneville H."/>
            <person name="Ram K.R."/>
            <person name="Rand D."/>
            <person name="Rasmussen M.D."/>
            <person name="Reed L.K."/>
            <person name="Reenan R."/>
            <person name="Reily A."/>
            <person name="Remington K.A."/>
            <person name="Rieger T.T."/>
            <person name="Ritchie M.G."/>
            <person name="Robin C."/>
            <person name="Rogers Y.H."/>
            <person name="Rohde C."/>
            <person name="Rozas J."/>
            <person name="Rubenfield M.J."/>
            <person name="Ruiz A."/>
            <person name="Russo S."/>
            <person name="Salzberg S.L."/>
            <person name="Sanchez-Gracia A."/>
            <person name="Saranga D.J."/>
            <person name="Sato H."/>
            <person name="Schaeffer S.W."/>
            <person name="Schatz M.C."/>
            <person name="Schlenke T."/>
            <person name="Schwartz R."/>
            <person name="Segarra C."/>
            <person name="Singh R.S."/>
            <person name="Sirot L."/>
            <person name="Sirota M."/>
            <person name="Sisneros N.B."/>
            <person name="Smith C.D."/>
            <person name="Smith T.F."/>
            <person name="Spieth J."/>
            <person name="Stage D.E."/>
            <person name="Stark A."/>
            <person name="Stephan W."/>
            <person name="Strausberg R.L."/>
            <person name="Strempel S."/>
            <person name="Sturgill D."/>
            <person name="Sutton G."/>
            <person name="Sutton G.G."/>
            <person name="Tao W."/>
            <person name="Teichmann S."/>
            <person name="Tobari Y.N."/>
            <person name="Tomimura Y."/>
            <person name="Tsolas J.M."/>
            <person name="Valente V.L."/>
            <person name="Venter E."/>
            <person name="Venter J.C."/>
            <person name="Vicario S."/>
            <person name="Vieira F.G."/>
            <person name="Vilella A.J."/>
            <person name="Villasante A."/>
            <person name="Walenz B."/>
            <person name="Wang J."/>
            <person name="Wasserman M."/>
            <person name="Watts T."/>
            <person name="Wilson D."/>
            <person name="Wilson R.K."/>
            <person name="Wing R.A."/>
            <person name="Wolfner M.F."/>
            <person name="Wong A."/>
            <person name="Wong G.K."/>
            <person name="Wu C.I."/>
            <person name="Wu G."/>
            <person name="Yamamoto D."/>
            <person name="Yang H.P."/>
            <person name="Yang S.P."/>
            <person name="Yorke J.A."/>
            <person name="Yoshida K."/>
            <person name="Zdobnov E."/>
            <person name="Zhang P."/>
            <person name="Zhang Y."/>
            <person name="Zimin A.V."/>
            <person name="Baldwin J."/>
            <person name="Abdouelleil A."/>
            <person name="Abdulkadir J."/>
            <person name="Abebe A."/>
            <person name="Abera B."/>
            <person name="Abreu J."/>
            <person name="Acer S.C."/>
            <person name="Aftuck L."/>
            <person name="Alexander A."/>
            <person name="An P."/>
            <person name="Anderson E."/>
            <person name="Anderson S."/>
            <person name="Arachi H."/>
            <person name="Azer M."/>
            <person name="Bachantsang P."/>
            <person name="Barry A."/>
            <person name="Bayul T."/>
            <person name="Berlin A."/>
            <person name="Bessette D."/>
            <person name="Bloom T."/>
            <person name="Blye J."/>
            <person name="Boguslavskiy L."/>
            <person name="Bonnet C."/>
            <person name="Boukhgalter B."/>
            <person name="Bourzgui I."/>
            <person name="Brown A."/>
            <person name="Cahill P."/>
            <person name="Channer S."/>
            <person name="Cheshatsang Y."/>
            <person name="Chuda L."/>
            <person name="Citroen M."/>
            <person name="Collymore A."/>
            <person name="Cooke P."/>
            <person name="Costello M."/>
            <person name="D'Aco K."/>
            <person name="Daza R."/>
            <person name="De Haan G."/>
            <person name="DeGray S."/>
            <person name="DeMaso C."/>
            <person name="Dhargay N."/>
            <person name="Dooley K."/>
            <person name="Dooley E."/>
            <person name="Doricent M."/>
            <person name="Dorje P."/>
            <person name="Dorjee K."/>
            <person name="Dupes A."/>
            <person name="Elong R."/>
            <person name="Falk J."/>
            <person name="Farina A."/>
            <person name="Faro S."/>
            <person name="Ferguson D."/>
            <person name="Fisher S."/>
            <person name="Foley C.D."/>
            <person name="Franke A."/>
            <person name="Friedrich D."/>
            <person name="Gadbois L."/>
            <person name="Gearin G."/>
            <person name="Gearin C.R."/>
            <person name="Giannoukos G."/>
            <person name="Goode T."/>
            <person name="Graham J."/>
            <person name="Grandbois E."/>
            <person name="Grewal S."/>
            <person name="Gyaltsen K."/>
            <person name="Hafez N."/>
            <person name="Hagos B."/>
            <person name="Hall J."/>
            <person name="Henson C."/>
            <person name="Hollinger A."/>
            <person name="Honan T."/>
            <person name="Huard M.D."/>
            <person name="Hughes L."/>
            <person name="Hurhula B."/>
            <person name="Husby M.E."/>
            <person name="Kamat A."/>
            <person name="Kanga B."/>
            <person name="Kashin S."/>
            <person name="Khazanovich D."/>
            <person name="Kisner P."/>
            <person name="Lance K."/>
            <person name="Lara M."/>
            <person name="Lee W."/>
            <person name="Lennon N."/>
            <person name="Letendre F."/>
            <person name="LeVine R."/>
            <person name="Lipovsky A."/>
            <person name="Liu X."/>
            <person name="Liu J."/>
            <person name="Liu S."/>
            <person name="Lokyitsang T."/>
            <person name="Lokyitsang Y."/>
            <person name="Lubonja R."/>
            <person name="Lui A."/>
            <person name="MacDonald P."/>
            <person name="Magnisalis V."/>
            <person name="Maru K."/>
            <person name="Matthews C."/>
            <person name="McCusker W."/>
            <person name="McDonough S."/>
            <person name="Mehta T."/>
            <person name="Meldrim J."/>
            <person name="Meneus L."/>
            <person name="Mihai O."/>
            <person name="Mihalev A."/>
            <person name="Mihova T."/>
            <person name="Mittelman R."/>
            <person name="Mlenga V."/>
            <person name="Montmayeur A."/>
            <person name="Mulrain L."/>
            <person name="Navidi A."/>
            <person name="Naylor J."/>
            <person name="Negash T."/>
            <person name="Nguyen T."/>
            <person name="Nguyen N."/>
            <person name="Nicol R."/>
            <person name="Norbu C."/>
            <person name="Norbu N."/>
            <person name="Novod N."/>
            <person name="O'Neill B."/>
            <person name="Osman S."/>
            <person name="Markiewicz E."/>
            <person name="Oyono O.L."/>
            <person name="Patti C."/>
            <person name="Phunkhang P."/>
            <person name="Pierre F."/>
            <person name="Priest M."/>
            <person name="Raghuraman S."/>
            <person name="Rege F."/>
            <person name="Reyes R."/>
            <person name="Rise C."/>
            <person name="Rogov P."/>
            <person name="Ross K."/>
            <person name="Ryan E."/>
            <person name="Settipalli S."/>
            <person name="Shea T."/>
            <person name="Sherpa N."/>
            <person name="Shi L."/>
            <person name="Shih D."/>
            <person name="Sparrow T."/>
            <person name="Spaulding J."/>
            <person name="Stalker J."/>
            <person name="Stange-Thomann N."/>
            <person name="Stavropoulos S."/>
            <person name="Stone C."/>
            <person name="Strader C."/>
            <person name="Tesfaye S."/>
            <person name="Thomson T."/>
            <person name="Thoulutsang Y."/>
            <person name="Thoulutsang D."/>
            <person name="Topham K."/>
            <person name="Topping I."/>
            <person name="Tsamla T."/>
            <person name="Vassiliev H."/>
            <person name="Vo A."/>
            <person name="Wangchuk T."/>
            <person name="Wangdi T."/>
            <person name="Weiand M."/>
            <person name="Wilkinson J."/>
            <person name="Wilson A."/>
            <person name="Yadav S."/>
            <person name="Young G."/>
            <person name="Yu Q."/>
            <person name="Zembek L."/>
            <person name="Zhong D."/>
            <person name="Zimmer A."/>
            <person name="Zwirko Z."/>
            <person name="Jaffe D.B."/>
            <person name="Alvarez P."/>
            <person name="Brockman W."/>
            <person name="Butler J."/>
            <person name="Chin C."/>
            <person name="Gnerre S."/>
            <person name="Grabherr M."/>
            <person name="Kleber M."/>
            <person name="Mauceli E."/>
            <person name="MacCallum I."/>
        </authorList>
    </citation>
    <scope>NUCLEOTIDE SEQUENCE [LARGE SCALE GENOMIC DNA]</scope>
    <source>
        <strain evidence="3">Tucson 14030-0811.24</strain>
    </source>
</reference>
<name>A0A0Q9X299_DROWI</name>
<accession>A0A0Q9X299</accession>
<dbReference type="InParanoid" id="A0A0Q9X299"/>
<feature type="compositionally biased region" description="Basic and acidic residues" evidence="1">
    <location>
        <begin position="1"/>
        <end position="11"/>
    </location>
</feature>
<proteinExistence type="predicted"/>
<protein>
    <submittedName>
        <fullName evidence="2">Uncharacterized protein</fullName>
    </submittedName>
</protein>
<dbReference type="Proteomes" id="UP000007798">
    <property type="component" value="Unassembled WGS sequence"/>
</dbReference>
<feature type="compositionally biased region" description="Low complexity" evidence="1">
    <location>
        <begin position="52"/>
        <end position="61"/>
    </location>
</feature>
<evidence type="ECO:0000256" key="1">
    <source>
        <dbReference type="SAM" id="MobiDB-lite"/>
    </source>
</evidence>
<organism evidence="2 3">
    <name type="scientific">Drosophila willistoni</name>
    <name type="common">Fruit fly</name>
    <dbReference type="NCBI Taxonomy" id="7260"/>
    <lineage>
        <taxon>Eukaryota</taxon>
        <taxon>Metazoa</taxon>
        <taxon>Ecdysozoa</taxon>
        <taxon>Arthropoda</taxon>
        <taxon>Hexapoda</taxon>
        <taxon>Insecta</taxon>
        <taxon>Pterygota</taxon>
        <taxon>Neoptera</taxon>
        <taxon>Endopterygota</taxon>
        <taxon>Diptera</taxon>
        <taxon>Brachycera</taxon>
        <taxon>Muscomorpha</taxon>
        <taxon>Ephydroidea</taxon>
        <taxon>Drosophilidae</taxon>
        <taxon>Drosophila</taxon>
        <taxon>Sophophora</taxon>
    </lineage>
</organism>
<evidence type="ECO:0000313" key="3">
    <source>
        <dbReference type="Proteomes" id="UP000007798"/>
    </source>
</evidence>
<evidence type="ECO:0000313" key="2">
    <source>
        <dbReference type="EMBL" id="KRF98348.1"/>
    </source>
</evidence>
<sequence length="69" mass="7265">MSPPANDREVEPGMDLKAMDSDKDKAMDTNARHSFPKRSLTLPRILVPQTNSAGSSQSSSGSSGGRGGF</sequence>
<dbReference type="AlphaFoldDB" id="A0A0Q9X299"/>
<dbReference type="EMBL" id="CH963857">
    <property type="protein sequence ID" value="KRF98348.1"/>
    <property type="molecule type" value="Genomic_DNA"/>
</dbReference>
<feature type="region of interest" description="Disordered" evidence="1">
    <location>
        <begin position="1"/>
        <end position="69"/>
    </location>
</feature>
<keyword evidence="3" id="KW-1185">Reference proteome</keyword>